<evidence type="ECO:0000259" key="7">
    <source>
        <dbReference type="PROSITE" id="PS50838"/>
    </source>
</evidence>
<comment type="caution">
    <text evidence="8">The sequence shown here is derived from an EMBL/GenBank/DDBJ whole genome shotgun (WGS) entry which is preliminary data.</text>
</comment>
<feature type="region of interest" description="Disordered" evidence="6">
    <location>
        <begin position="429"/>
        <end position="460"/>
    </location>
</feature>
<sequence length="667" mass="72447">MSQKPKSRGRPSSQVEREPGGGGEEAPSTSRGPGGAASQRRAQASPAPGPRSQKQLELKVAELVQFLLIKDQRKIPIRRTDILRHVVGDYKDVLPELLRRAAERLEYVFGYRLVELEPRSNTYILVNTLEPVEEDAEVRGDQGTPTTGLLMIVLGLIFMKGNSIKETEVWDFLRRLGVHPTKKHLIFGDPKKLITEDFVRQRYLDYRRIPHTDPVDYELQWGPRTNLETSKMKITFFMLLSAVCVMLNLAGSILSCQNAQLVNSLEGCQLIKFDSVEVCVCCETQHQVSGCSNLGETLKLNPLREDCNAVRLTLKVTQASLAPASHSIPEISPGNVLLTFLPQRAPSASPACLTPHGTVLHQTLDFDEFVPPLPPPPYYPPEYTCTPTAEAHRGLHLDFASSPFGTLYGVAINSPGLLYPAELPPPYEAVVGPSPANQLPSTEPQVTEPGPGDPDVAAGFSSQALTDSSSLLASEGSAAPGLSHLSPDNPTGTPLPTPHPHHTSPEGPHKGTRVRPGPRRMARSISDPTSCTSRTTGDASSHTPSCSQDLEAGLSRAALGTATLSHSITAAYTFRHQLSPRESDAWKADPRSTPEALQTVSKERLRSLVDSKAFEDARVLVAKFLEHSSSSLPVEVRHVVGSARSAVPPEECLMEEAVLSTRVLGQL</sequence>
<feature type="compositionally biased region" description="Low complexity" evidence="6">
    <location>
        <begin position="474"/>
        <end position="483"/>
    </location>
</feature>
<dbReference type="EMBL" id="VBQZ03000014">
    <property type="protein sequence ID" value="MXQ82900.1"/>
    <property type="molecule type" value="Genomic_DNA"/>
</dbReference>
<dbReference type="PANTHER" id="PTHR17615:SF6">
    <property type="entry name" value="PROTEIN ENTREP2"/>
    <property type="match status" value="1"/>
</dbReference>
<dbReference type="InterPro" id="IPR041898">
    <property type="entry name" value="MAGE_WH1"/>
</dbReference>
<dbReference type="Gene3D" id="1.10.10.1210">
    <property type="entry name" value="MAGE homology domain, winged helix WH2 motif"/>
    <property type="match status" value="1"/>
</dbReference>
<feature type="compositionally biased region" description="Basic residues" evidence="6">
    <location>
        <begin position="510"/>
        <end position="522"/>
    </location>
</feature>
<evidence type="ECO:0000256" key="3">
    <source>
        <dbReference type="ARBA" id="ARBA00022989"/>
    </source>
</evidence>
<evidence type="ECO:0000256" key="6">
    <source>
        <dbReference type="SAM" id="MobiDB-lite"/>
    </source>
</evidence>
<dbReference type="InterPro" id="IPR041899">
    <property type="entry name" value="MAGE_WH2"/>
</dbReference>
<protein>
    <recommendedName>
        <fullName evidence="7">MAGE domain-containing protein</fullName>
    </recommendedName>
</protein>
<evidence type="ECO:0000256" key="4">
    <source>
        <dbReference type="ARBA" id="ARBA00023136"/>
    </source>
</evidence>
<dbReference type="Proteomes" id="UP000322234">
    <property type="component" value="Unassembled WGS sequence"/>
</dbReference>
<name>A0A6B0R050_9CETA</name>
<evidence type="ECO:0000256" key="5">
    <source>
        <dbReference type="ARBA" id="ARBA00034309"/>
    </source>
</evidence>
<dbReference type="PROSITE" id="PS50838">
    <property type="entry name" value="MAGE"/>
    <property type="match status" value="1"/>
</dbReference>
<accession>A0A6B0R050</accession>
<evidence type="ECO:0000256" key="1">
    <source>
        <dbReference type="ARBA" id="ARBA00004370"/>
    </source>
</evidence>
<dbReference type="AlphaFoldDB" id="A0A6B0R050"/>
<evidence type="ECO:0000256" key="2">
    <source>
        <dbReference type="ARBA" id="ARBA00022692"/>
    </source>
</evidence>
<comment type="subcellular location">
    <subcellularLocation>
        <location evidence="1">Membrane</location>
    </subcellularLocation>
</comment>
<dbReference type="SMART" id="SM01373">
    <property type="entry name" value="MAGE"/>
    <property type="match status" value="1"/>
</dbReference>
<feature type="compositionally biased region" description="Polar residues" evidence="6">
    <location>
        <begin position="526"/>
        <end position="548"/>
    </location>
</feature>
<dbReference type="InterPro" id="IPR002190">
    <property type="entry name" value="MHD_dom"/>
</dbReference>
<feature type="compositionally biased region" description="Low complexity" evidence="6">
    <location>
        <begin position="36"/>
        <end position="46"/>
    </location>
</feature>
<feature type="region of interest" description="Disordered" evidence="6">
    <location>
        <begin position="474"/>
        <end position="548"/>
    </location>
</feature>
<keyword evidence="9" id="KW-1185">Reference proteome</keyword>
<feature type="compositionally biased region" description="Polar residues" evidence="6">
    <location>
        <begin position="435"/>
        <end position="445"/>
    </location>
</feature>
<keyword evidence="3" id="KW-1133">Transmembrane helix</keyword>
<dbReference type="InterPro" id="IPR030431">
    <property type="entry name" value="ENTREP1-3"/>
</dbReference>
<proteinExistence type="inferred from homology"/>
<dbReference type="Gene3D" id="1.10.10.1200">
    <property type="entry name" value="MAGE homology domain, winged helix WH1 motif"/>
    <property type="match status" value="1"/>
</dbReference>
<feature type="region of interest" description="Disordered" evidence="6">
    <location>
        <begin position="1"/>
        <end position="54"/>
    </location>
</feature>
<organism evidence="8 9">
    <name type="scientific">Bos mutus</name>
    <name type="common">wild yak</name>
    <dbReference type="NCBI Taxonomy" id="72004"/>
    <lineage>
        <taxon>Eukaryota</taxon>
        <taxon>Metazoa</taxon>
        <taxon>Chordata</taxon>
        <taxon>Craniata</taxon>
        <taxon>Vertebrata</taxon>
        <taxon>Euteleostomi</taxon>
        <taxon>Mammalia</taxon>
        <taxon>Eutheria</taxon>
        <taxon>Laurasiatheria</taxon>
        <taxon>Artiodactyla</taxon>
        <taxon>Ruminantia</taxon>
        <taxon>Pecora</taxon>
        <taxon>Bovidae</taxon>
        <taxon>Bovinae</taxon>
        <taxon>Bos</taxon>
    </lineage>
</organism>
<keyword evidence="4" id="KW-0472">Membrane</keyword>
<feature type="domain" description="MAGE" evidence="7">
    <location>
        <begin position="56"/>
        <end position="238"/>
    </location>
</feature>
<evidence type="ECO:0000313" key="8">
    <source>
        <dbReference type="EMBL" id="MXQ82900.1"/>
    </source>
</evidence>
<dbReference type="PANTHER" id="PTHR17615">
    <property type="entry name" value="PROTEIN FAM189A"/>
    <property type="match status" value="1"/>
</dbReference>
<dbReference type="Pfam" id="PF01454">
    <property type="entry name" value="MAGE"/>
    <property type="match status" value="1"/>
</dbReference>
<dbReference type="FunFam" id="1.10.10.1210:FF:000001">
    <property type="entry name" value="melanoma-associated antigen D1"/>
    <property type="match status" value="1"/>
</dbReference>
<comment type="similarity">
    <text evidence="5">Belongs to the ENTREP family.</text>
</comment>
<reference evidence="8" key="1">
    <citation type="submission" date="2019-10" db="EMBL/GenBank/DDBJ databases">
        <title>The sequence and de novo assembly of the wild yak genome.</title>
        <authorList>
            <person name="Liu Y."/>
        </authorList>
    </citation>
    <scope>NUCLEOTIDE SEQUENCE [LARGE SCALE GENOMIC DNA]</scope>
    <source>
        <strain evidence="8">WY2019</strain>
    </source>
</reference>
<evidence type="ECO:0000313" key="9">
    <source>
        <dbReference type="Proteomes" id="UP000322234"/>
    </source>
</evidence>
<gene>
    <name evidence="8" type="ORF">E5288_WYG022703</name>
</gene>
<dbReference type="GO" id="GO:0016020">
    <property type="term" value="C:membrane"/>
    <property type="evidence" value="ECO:0007669"/>
    <property type="project" value="UniProtKB-SubCell"/>
</dbReference>
<keyword evidence="2" id="KW-0812">Transmembrane</keyword>